<sequence>MTTYSKVKQTLVSLQGAKATMESYAQLAQDEGTRKSFRRNAERLDEVLARLKRRIQSMEFEEPQYKGF</sequence>
<keyword evidence="3" id="KW-1185">Reference proteome</keyword>
<reference evidence="2 3" key="1">
    <citation type="submission" date="2018-04" db="EMBL/GenBank/DDBJ databases">
        <title>Genomic Encyclopedia of Archaeal and Bacterial Type Strains, Phase II (KMG-II): from individual species to whole genera.</title>
        <authorList>
            <person name="Goeker M."/>
        </authorList>
    </citation>
    <scope>NUCLEOTIDE SEQUENCE [LARGE SCALE GENOMIC DNA]</scope>
    <source>
        <strain evidence="2 3">DSM 45169</strain>
    </source>
</reference>
<protein>
    <submittedName>
        <fullName evidence="2">Uncharacterized protein DUF1657</fullName>
    </submittedName>
</protein>
<proteinExistence type="predicted"/>
<evidence type="ECO:0000313" key="2">
    <source>
        <dbReference type="EMBL" id="PTM57763.1"/>
    </source>
</evidence>
<evidence type="ECO:0000313" key="3">
    <source>
        <dbReference type="Proteomes" id="UP000241639"/>
    </source>
</evidence>
<dbReference type="Pfam" id="PF07870">
    <property type="entry name" value="DUF1657"/>
    <property type="match status" value="1"/>
</dbReference>
<name>A0A2T4Z7B1_9BACL</name>
<accession>A0A2T4Z7B1</accession>
<dbReference type="InterPro" id="IPR012452">
    <property type="entry name" value="DUF1657"/>
</dbReference>
<dbReference type="AlphaFoldDB" id="A0A2T4Z7B1"/>
<dbReference type="Proteomes" id="UP000241639">
    <property type="component" value="Unassembled WGS sequence"/>
</dbReference>
<dbReference type="RefSeq" id="WP_107724638.1">
    <property type="nucleotide sequence ID" value="NZ_PZZP01000001.1"/>
</dbReference>
<comment type="caution">
    <text evidence="2">The sequence shown here is derived from an EMBL/GenBank/DDBJ whole genome shotgun (WGS) entry which is preliminary data.</text>
</comment>
<dbReference type="OrthoDB" id="1684731at2"/>
<feature type="coiled-coil region" evidence="1">
    <location>
        <begin position="34"/>
        <end position="61"/>
    </location>
</feature>
<keyword evidence="1" id="KW-0175">Coiled coil</keyword>
<evidence type="ECO:0000256" key="1">
    <source>
        <dbReference type="SAM" id="Coils"/>
    </source>
</evidence>
<gene>
    <name evidence="2" type="ORF">C8J48_0316</name>
</gene>
<dbReference type="EMBL" id="PZZP01000001">
    <property type="protein sequence ID" value="PTM57763.1"/>
    <property type="molecule type" value="Genomic_DNA"/>
</dbReference>
<organism evidence="2 3">
    <name type="scientific">Desmospora activa DSM 45169</name>
    <dbReference type="NCBI Taxonomy" id="1121389"/>
    <lineage>
        <taxon>Bacteria</taxon>
        <taxon>Bacillati</taxon>
        <taxon>Bacillota</taxon>
        <taxon>Bacilli</taxon>
        <taxon>Bacillales</taxon>
        <taxon>Thermoactinomycetaceae</taxon>
        <taxon>Desmospora</taxon>
    </lineage>
</organism>